<accession>A0A9P6KSR8</accession>
<feature type="compositionally biased region" description="Polar residues" evidence="1">
    <location>
        <begin position="109"/>
        <end position="118"/>
    </location>
</feature>
<dbReference type="AlphaFoldDB" id="A0A9P6KSR8"/>
<dbReference type="EMBL" id="WJXW01000004">
    <property type="protein sequence ID" value="KAF9736989.1"/>
    <property type="molecule type" value="Genomic_DNA"/>
</dbReference>
<gene>
    <name evidence="3" type="ORF">PMIN01_04768</name>
</gene>
<feature type="chain" id="PRO_5040483601" description="Siderophore biosynthesis" evidence="2">
    <location>
        <begin position="18"/>
        <end position="210"/>
    </location>
</feature>
<evidence type="ECO:0000256" key="1">
    <source>
        <dbReference type="SAM" id="MobiDB-lite"/>
    </source>
</evidence>
<evidence type="ECO:0000313" key="4">
    <source>
        <dbReference type="Proteomes" id="UP000756921"/>
    </source>
</evidence>
<evidence type="ECO:0000256" key="2">
    <source>
        <dbReference type="SAM" id="SignalP"/>
    </source>
</evidence>
<dbReference type="OrthoDB" id="3942074at2759"/>
<keyword evidence="4" id="KW-1185">Reference proteome</keyword>
<organism evidence="3 4">
    <name type="scientific">Paraphaeosphaeria minitans</name>
    <dbReference type="NCBI Taxonomy" id="565426"/>
    <lineage>
        <taxon>Eukaryota</taxon>
        <taxon>Fungi</taxon>
        <taxon>Dikarya</taxon>
        <taxon>Ascomycota</taxon>
        <taxon>Pezizomycotina</taxon>
        <taxon>Dothideomycetes</taxon>
        <taxon>Pleosporomycetidae</taxon>
        <taxon>Pleosporales</taxon>
        <taxon>Massarineae</taxon>
        <taxon>Didymosphaeriaceae</taxon>
        <taxon>Paraphaeosphaeria</taxon>
    </lineage>
</organism>
<name>A0A9P6KSR8_9PLEO</name>
<reference evidence="3" key="1">
    <citation type="journal article" date="2020" name="Mol. Plant Microbe Interact.">
        <title>Genome Sequence of the Biocontrol Agent Coniothyrium minitans strain Conio (IMI 134523).</title>
        <authorList>
            <person name="Patel D."/>
            <person name="Shittu T.A."/>
            <person name="Baroncelli R."/>
            <person name="Muthumeenakshi S."/>
            <person name="Osborne T.H."/>
            <person name="Janganan T.K."/>
            <person name="Sreenivasaprasad S."/>
        </authorList>
    </citation>
    <scope>NUCLEOTIDE SEQUENCE</scope>
    <source>
        <strain evidence="3">Conio</strain>
    </source>
</reference>
<keyword evidence="2" id="KW-0732">Signal</keyword>
<comment type="caution">
    <text evidence="3">The sequence shown here is derived from an EMBL/GenBank/DDBJ whole genome shotgun (WGS) entry which is preliminary data.</text>
</comment>
<protein>
    <recommendedName>
        <fullName evidence="5">Siderophore biosynthesis</fullName>
    </recommendedName>
</protein>
<feature type="region of interest" description="Disordered" evidence="1">
    <location>
        <begin position="90"/>
        <end position="123"/>
    </location>
</feature>
<evidence type="ECO:0008006" key="5">
    <source>
        <dbReference type="Google" id="ProtNLM"/>
    </source>
</evidence>
<sequence length="210" mass="20561">MKTTLFSIAAFAAAALAKTDLEGCTSSQTVAFGGASMVYWDPANGEICSFLDCGGGRAPPKTTVPGCPQYEGTATYSPDFLPGWGEATATASAAEASGDSESESESEKTGFTQESASAGESVPAYETKTGASTMVTSAAVLPSGVASGTGAVSGPTGYVSEIMTKGGNATASTGTPTQSPPAENTGAAAALRVKGALVGVVAGVFGLAML</sequence>
<evidence type="ECO:0000313" key="3">
    <source>
        <dbReference type="EMBL" id="KAF9736989.1"/>
    </source>
</evidence>
<dbReference type="Proteomes" id="UP000756921">
    <property type="component" value="Unassembled WGS sequence"/>
</dbReference>
<feature type="signal peptide" evidence="2">
    <location>
        <begin position="1"/>
        <end position="17"/>
    </location>
</feature>
<proteinExistence type="predicted"/>